<dbReference type="OrthoDB" id="4360000at2759"/>
<comment type="caution">
    <text evidence="1">The sequence shown here is derived from an EMBL/GenBank/DDBJ whole genome shotgun (WGS) entry which is preliminary data.</text>
</comment>
<name>A0A9Q3GGP5_9BASI</name>
<dbReference type="Proteomes" id="UP000765509">
    <property type="component" value="Unassembled WGS sequence"/>
</dbReference>
<protein>
    <submittedName>
        <fullName evidence="1">Uncharacterized protein</fullName>
    </submittedName>
</protein>
<accession>A0A9Q3GGP5</accession>
<gene>
    <name evidence="1" type="ORF">O181_006553</name>
</gene>
<keyword evidence="2" id="KW-1185">Reference proteome</keyword>
<proteinExistence type="predicted"/>
<reference evidence="1" key="1">
    <citation type="submission" date="2021-03" db="EMBL/GenBank/DDBJ databases">
        <title>Draft genome sequence of rust myrtle Austropuccinia psidii MF-1, a brazilian biotype.</title>
        <authorList>
            <person name="Quecine M.C."/>
            <person name="Pachon D.M.R."/>
            <person name="Bonatelli M.L."/>
            <person name="Correr F.H."/>
            <person name="Franceschini L.M."/>
            <person name="Leite T.F."/>
            <person name="Margarido G.R.A."/>
            <person name="Almeida C.A."/>
            <person name="Ferrarezi J.A."/>
            <person name="Labate C.A."/>
        </authorList>
    </citation>
    <scope>NUCLEOTIDE SEQUENCE</scope>
    <source>
        <strain evidence="1">MF-1</strain>
    </source>
</reference>
<organism evidence="1 2">
    <name type="scientific">Austropuccinia psidii MF-1</name>
    <dbReference type="NCBI Taxonomy" id="1389203"/>
    <lineage>
        <taxon>Eukaryota</taxon>
        <taxon>Fungi</taxon>
        <taxon>Dikarya</taxon>
        <taxon>Basidiomycota</taxon>
        <taxon>Pucciniomycotina</taxon>
        <taxon>Pucciniomycetes</taxon>
        <taxon>Pucciniales</taxon>
        <taxon>Sphaerophragmiaceae</taxon>
        <taxon>Austropuccinia</taxon>
    </lineage>
</organism>
<evidence type="ECO:0000313" key="2">
    <source>
        <dbReference type="Proteomes" id="UP000765509"/>
    </source>
</evidence>
<dbReference type="EMBL" id="AVOT02001409">
    <property type="protein sequence ID" value="MBW0466838.1"/>
    <property type="molecule type" value="Genomic_DNA"/>
</dbReference>
<sequence>MWKKACDAEENCIDEAKEYNKKEYDKSHREPDFKEGYQVLLSALSIINLKGPTKITDLFVGTFSIIRLMGKNEVEVRLNEEDCRKHPVLPVSLVNPYYHTAEDKLTSRNKTSIPQDIVEIYYSPVPV</sequence>
<dbReference type="AlphaFoldDB" id="A0A9Q3GGP5"/>
<evidence type="ECO:0000313" key="1">
    <source>
        <dbReference type="EMBL" id="MBW0466838.1"/>
    </source>
</evidence>